<evidence type="ECO:0000256" key="1">
    <source>
        <dbReference type="ARBA" id="ARBA00010457"/>
    </source>
</evidence>
<sequence length="257" mass="27000">MRGPRSRAAGLALALAVALPVFAQDPGGRPWPPATVRIFPIAGTDTVGSMTLVEREHRLAVDLKLTQLPANQPFTLHFADEGRCYAGPDAAPAAHAFVIALPELRADASGAATVHVVLESLTLEPGTGSIARYPVGIYTDASHGGTALACGNVSLNRTITTNVMPGPAASLDDARACMDSDDRIVTLDRRRDADDVAVDASRTADERLAARQVQATHEAQLQAYLKTHDQVCGKLRIGARERAAVLAERAAAASAAR</sequence>
<evidence type="ECO:0000313" key="3">
    <source>
        <dbReference type="EMBL" id="MCK9684481.1"/>
    </source>
</evidence>
<feature type="signal peptide" evidence="2">
    <location>
        <begin position="1"/>
        <end position="23"/>
    </location>
</feature>
<proteinExistence type="inferred from homology"/>
<dbReference type="AlphaFoldDB" id="A0A9X2BYR2"/>
<reference evidence="3" key="1">
    <citation type="submission" date="2021-11" db="EMBL/GenBank/DDBJ databases">
        <title>BS-T2-15 a new species belonging to the Comamonadaceae family isolated from the soil of a French oak forest.</title>
        <authorList>
            <person name="Mieszkin S."/>
            <person name="Alain K."/>
        </authorList>
    </citation>
    <scope>NUCLEOTIDE SEQUENCE</scope>
    <source>
        <strain evidence="3">BS-T2-15</strain>
    </source>
</reference>
<dbReference type="InterPro" id="IPR036423">
    <property type="entry name" value="SOD-like_Cu/Zn_dom_sf"/>
</dbReference>
<dbReference type="Proteomes" id="UP001139353">
    <property type="component" value="Unassembled WGS sequence"/>
</dbReference>
<dbReference type="RefSeq" id="WP_275680508.1">
    <property type="nucleotide sequence ID" value="NZ_JAJLJH010000001.1"/>
</dbReference>
<dbReference type="GO" id="GO:0006801">
    <property type="term" value="P:superoxide metabolic process"/>
    <property type="evidence" value="ECO:0007669"/>
    <property type="project" value="InterPro"/>
</dbReference>
<gene>
    <name evidence="3" type="ORF">LPC04_02025</name>
</gene>
<dbReference type="EMBL" id="JAJLJH010000001">
    <property type="protein sequence ID" value="MCK9684481.1"/>
    <property type="molecule type" value="Genomic_DNA"/>
</dbReference>
<evidence type="ECO:0000313" key="4">
    <source>
        <dbReference type="Proteomes" id="UP001139353"/>
    </source>
</evidence>
<dbReference type="SUPFAM" id="SSF49329">
    <property type="entry name" value="Cu,Zn superoxide dismutase-like"/>
    <property type="match status" value="1"/>
</dbReference>
<keyword evidence="4" id="KW-1185">Reference proteome</keyword>
<dbReference type="GO" id="GO:0046872">
    <property type="term" value="F:metal ion binding"/>
    <property type="evidence" value="ECO:0007669"/>
    <property type="project" value="InterPro"/>
</dbReference>
<name>A0A9X2BYR2_9BURK</name>
<accession>A0A9X2BYR2</accession>
<evidence type="ECO:0000256" key="2">
    <source>
        <dbReference type="SAM" id="SignalP"/>
    </source>
</evidence>
<organism evidence="3 4">
    <name type="scientific">Scleromatobacter humisilvae</name>
    <dbReference type="NCBI Taxonomy" id="2897159"/>
    <lineage>
        <taxon>Bacteria</taxon>
        <taxon>Pseudomonadati</taxon>
        <taxon>Pseudomonadota</taxon>
        <taxon>Betaproteobacteria</taxon>
        <taxon>Burkholderiales</taxon>
        <taxon>Sphaerotilaceae</taxon>
        <taxon>Scleromatobacter</taxon>
    </lineage>
</organism>
<keyword evidence="2" id="KW-0732">Signal</keyword>
<protein>
    <submittedName>
        <fullName evidence="3">Uncharacterized protein</fullName>
    </submittedName>
</protein>
<feature type="chain" id="PRO_5040737208" evidence="2">
    <location>
        <begin position="24"/>
        <end position="257"/>
    </location>
</feature>
<comment type="similarity">
    <text evidence="1">Belongs to the Cu-Zn superoxide dismutase family.</text>
</comment>
<comment type="caution">
    <text evidence="3">The sequence shown here is derived from an EMBL/GenBank/DDBJ whole genome shotgun (WGS) entry which is preliminary data.</text>
</comment>